<proteinExistence type="inferred from homology"/>
<dbReference type="Pfam" id="PF01133">
    <property type="entry name" value="ER"/>
    <property type="match status" value="1"/>
</dbReference>
<dbReference type="PANTHER" id="PTHR12373:SF10">
    <property type="entry name" value="ENHANCER OF RUDIMENTARY HOMOLOG"/>
    <property type="match status" value="1"/>
</dbReference>
<dbReference type="PANTHER" id="PTHR12373">
    <property type="entry name" value="ENHANCER OF RUDIMENTARY ERH"/>
    <property type="match status" value="1"/>
</dbReference>
<feature type="compositionally biased region" description="Basic residues" evidence="2">
    <location>
        <begin position="17"/>
        <end position="29"/>
    </location>
</feature>
<evidence type="ECO:0000313" key="3">
    <source>
        <dbReference type="EMBL" id="WVZ90600.1"/>
    </source>
</evidence>
<dbReference type="SUPFAM" id="SSF143875">
    <property type="entry name" value="ERH-like"/>
    <property type="match status" value="1"/>
</dbReference>
<comment type="similarity">
    <text evidence="1">Belongs to the E(R) family.</text>
</comment>
<feature type="region of interest" description="Disordered" evidence="2">
    <location>
        <begin position="1"/>
        <end position="76"/>
    </location>
</feature>
<dbReference type="InterPro" id="IPR000781">
    <property type="entry name" value="ERH"/>
</dbReference>
<dbReference type="EMBL" id="CP144752">
    <property type="protein sequence ID" value="WVZ90600.1"/>
    <property type="molecule type" value="Genomic_DNA"/>
</dbReference>
<protein>
    <recommendedName>
        <fullName evidence="5">Enhancer of rudimentary homolog</fullName>
    </recommendedName>
</protein>
<gene>
    <name evidence="3" type="ORF">U9M48_036885</name>
</gene>
<reference evidence="3 4" key="1">
    <citation type="submission" date="2024-02" db="EMBL/GenBank/DDBJ databases">
        <title>High-quality chromosome-scale genome assembly of Pensacola bahiagrass (Paspalum notatum Flugge var. saurae).</title>
        <authorList>
            <person name="Vega J.M."/>
            <person name="Podio M."/>
            <person name="Orjuela J."/>
            <person name="Siena L.A."/>
            <person name="Pessino S.C."/>
            <person name="Combes M.C."/>
            <person name="Mariac C."/>
            <person name="Albertini E."/>
            <person name="Pupilli F."/>
            <person name="Ortiz J.P.A."/>
            <person name="Leblanc O."/>
        </authorList>
    </citation>
    <scope>NUCLEOTIDE SEQUENCE [LARGE SCALE GENOMIC DNA]</scope>
    <source>
        <strain evidence="3">R1</strain>
        <tissue evidence="3">Leaf</tissue>
    </source>
</reference>
<dbReference type="InterPro" id="IPR035912">
    <property type="entry name" value="EHR_sf"/>
</dbReference>
<organism evidence="3 4">
    <name type="scientific">Paspalum notatum var. saurae</name>
    <dbReference type="NCBI Taxonomy" id="547442"/>
    <lineage>
        <taxon>Eukaryota</taxon>
        <taxon>Viridiplantae</taxon>
        <taxon>Streptophyta</taxon>
        <taxon>Embryophyta</taxon>
        <taxon>Tracheophyta</taxon>
        <taxon>Spermatophyta</taxon>
        <taxon>Magnoliopsida</taxon>
        <taxon>Liliopsida</taxon>
        <taxon>Poales</taxon>
        <taxon>Poaceae</taxon>
        <taxon>PACMAD clade</taxon>
        <taxon>Panicoideae</taxon>
        <taxon>Andropogonodae</taxon>
        <taxon>Paspaleae</taxon>
        <taxon>Paspalinae</taxon>
        <taxon>Paspalum</taxon>
    </lineage>
</organism>
<dbReference type="Gene3D" id="3.30.2260.10">
    <property type="entry name" value="Enhancer of rudimentary"/>
    <property type="match status" value="1"/>
</dbReference>
<evidence type="ECO:0000313" key="4">
    <source>
        <dbReference type="Proteomes" id="UP001341281"/>
    </source>
</evidence>
<name>A0AAQ3UEI8_PASNO</name>
<accession>A0AAQ3UEI8</accession>
<evidence type="ECO:0008006" key="5">
    <source>
        <dbReference type="Google" id="ProtNLM"/>
    </source>
</evidence>
<feature type="compositionally biased region" description="Polar residues" evidence="2">
    <location>
        <begin position="57"/>
        <end position="68"/>
    </location>
</feature>
<evidence type="ECO:0000256" key="1">
    <source>
        <dbReference type="ARBA" id="ARBA00007491"/>
    </source>
</evidence>
<feature type="non-terminal residue" evidence="3">
    <location>
        <position position="1"/>
    </location>
</feature>
<keyword evidence="4" id="KW-1185">Reference proteome</keyword>
<sequence>ADPAHGSPCEPPLLSSHHPHPLRSRRRAIRGAPQTPHESPPPRPARAPLADSCRPASHTSGPPDTRSTGRAAPYRPATNSAISPVCKILEFTQILEFVDKVLAGMHTIILMQPSKNRGMRTSMDFDSVNHALDGICGLYERKIRNINPMISNLTYGISDLYNFINGLTDISALVNDVSLHTFLPYDRLWIKQKLFQHLKRLAQQ</sequence>
<evidence type="ECO:0000256" key="2">
    <source>
        <dbReference type="SAM" id="MobiDB-lite"/>
    </source>
</evidence>
<dbReference type="Proteomes" id="UP001341281">
    <property type="component" value="Chromosome 08"/>
</dbReference>
<dbReference type="AlphaFoldDB" id="A0AAQ3UEI8"/>